<dbReference type="OrthoDB" id="3828312at2"/>
<protein>
    <submittedName>
        <fullName evidence="1">Uncharacterized protein</fullName>
    </submittedName>
</protein>
<dbReference type="Proteomes" id="UP000293342">
    <property type="component" value="Unassembled WGS sequence"/>
</dbReference>
<dbReference type="AlphaFoldDB" id="A0A4R0K7E0"/>
<evidence type="ECO:0000313" key="1">
    <source>
        <dbReference type="EMBL" id="TCC51005.1"/>
    </source>
</evidence>
<sequence>MRLGEFSSVHATAKRRIQREGVAAVAPAEQELRELLPQLESDEDRRVAINLINRLSGYAVPPKPPTPLMQEALSVERAATESVGSVDERIAIMAAARRRIFEIADRAPADEAPGIRALTRVLEHLESNLRDPDWPQDSNGS</sequence>
<name>A0A4R0K7E0_9ACTN</name>
<accession>A0A4R0K7E0</accession>
<proteinExistence type="predicted"/>
<gene>
    <name evidence="1" type="ORF">E0H75_12730</name>
</gene>
<evidence type="ECO:0000313" key="2">
    <source>
        <dbReference type="Proteomes" id="UP000293342"/>
    </source>
</evidence>
<dbReference type="RefSeq" id="WP_131513699.1">
    <property type="nucleotide sequence ID" value="NZ_SJKD01000002.1"/>
</dbReference>
<comment type="caution">
    <text evidence="1">The sequence shown here is derived from an EMBL/GenBank/DDBJ whole genome shotgun (WGS) entry which is preliminary data.</text>
</comment>
<keyword evidence="2" id="KW-1185">Reference proteome</keyword>
<dbReference type="EMBL" id="SJKD01000002">
    <property type="protein sequence ID" value="TCC51005.1"/>
    <property type="molecule type" value="Genomic_DNA"/>
</dbReference>
<reference evidence="1 2" key="1">
    <citation type="submission" date="2019-02" db="EMBL/GenBank/DDBJ databases">
        <title>Kribbella capetownensis sp. nov. and Kribbella speibonae sp. nov., isolated from soil.</title>
        <authorList>
            <person name="Curtis S.M."/>
            <person name="Norton I."/>
            <person name="Everest G.J."/>
            <person name="Meyers P.R."/>
        </authorList>
    </citation>
    <scope>NUCLEOTIDE SEQUENCE [LARGE SCALE GENOMIC DNA]</scope>
    <source>
        <strain evidence="1 2">YM53</strain>
    </source>
</reference>
<organism evidence="1 2">
    <name type="scientific">Kribbella capetownensis</name>
    <dbReference type="NCBI Taxonomy" id="1572659"/>
    <lineage>
        <taxon>Bacteria</taxon>
        <taxon>Bacillati</taxon>
        <taxon>Actinomycetota</taxon>
        <taxon>Actinomycetes</taxon>
        <taxon>Propionibacteriales</taxon>
        <taxon>Kribbellaceae</taxon>
        <taxon>Kribbella</taxon>
    </lineage>
</organism>